<dbReference type="CDD" id="cd20745">
    <property type="entry name" value="FIX_RhsA_AHH_HNH-like"/>
    <property type="match status" value="1"/>
</dbReference>
<dbReference type="RefSeq" id="WP_146472548.1">
    <property type="nucleotide sequence ID" value="NZ_BNCF01000001.1"/>
</dbReference>
<dbReference type="AlphaFoldDB" id="A0A919DAB0"/>
<proteinExistence type="predicted"/>
<comment type="caution">
    <text evidence="1">The sequence shown here is derived from an EMBL/GenBank/DDBJ whole genome shotgun (WGS) entry which is preliminary data.</text>
</comment>
<sequence length="434" mass="45778">MTQLARIGGSTPQFHRWDDLLRDAAGDAGALLAALQQAPAADRAGLAARTLDALSDAQLSALAAQPRGAETLRALRDAAADAPAGAPGADARVARADGALRQADEARLAKEKQELLLDLGQIALDIVGIFEPTPFADLTNAGISIWRGNWLDAGLSAVGVIPYLGDAAKLGKLGKFGKVIERAVELAKLDPGFADQLRPALRKIKDAIDAAPVDSLPGPARDAVRSMKGKLDEFFSGAAKTPTTGPRMADGTPLPANVKLDLRGTSVIDPAAASRLTDASRLPQVSNGKVEVTHGPEAGTTKTVILSKEAGQTVTKDGYTITKDANGFPIFNSRFDTFVPDHLLGTGKEADHFRYANERLGTLLRQNPELAKDMGLDAAQVKHLTKQPPSSAPPPGLTWHHHQDVGRMQLVVRAEHQAHVPHTGGMSIWGGGYK</sequence>
<organism evidence="1 2">
    <name type="scientific">Vulcaniibacterium thermophilum</name>
    <dbReference type="NCBI Taxonomy" id="1169913"/>
    <lineage>
        <taxon>Bacteria</taxon>
        <taxon>Pseudomonadati</taxon>
        <taxon>Pseudomonadota</taxon>
        <taxon>Gammaproteobacteria</taxon>
        <taxon>Lysobacterales</taxon>
        <taxon>Lysobacteraceae</taxon>
        <taxon>Vulcaniibacterium</taxon>
    </lineage>
</organism>
<reference evidence="1" key="2">
    <citation type="submission" date="2020-09" db="EMBL/GenBank/DDBJ databases">
        <authorList>
            <person name="Sun Q."/>
            <person name="Kim S."/>
        </authorList>
    </citation>
    <scope>NUCLEOTIDE SEQUENCE</scope>
    <source>
        <strain evidence="1">KCTC 32020</strain>
    </source>
</reference>
<reference evidence="1" key="1">
    <citation type="journal article" date="2014" name="Int. J. Syst. Evol. Microbiol.">
        <title>Complete genome sequence of Corynebacterium casei LMG S-19264T (=DSM 44701T), isolated from a smear-ripened cheese.</title>
        <authorList>
            <consortium name="US DOE Joint Genome Institute (JGI-PGF)"/>
            <person name="Walter F."/>
            <person name="Albersmeier A."/>
            <person name="Kalinowski J."/>
            <person name="Ruckert C."/>
        </authorList>
    </citation>
    <scope>NUCLEOTIDE SEQUENCE</scope>
    <source>
        <strain evidence="1">KCTC 32020</strain>
    </source>
</reference>
<dbReference type="EMBL" id="BNCF01000001">
    <property type="protein sequence ID" value="GHE25757.1"/>
    <property type="molecule type" value="Genomic_DNA"/>
</dbReference>
<dbReference type="Proteomes" id="UP000636453">
    <property type="component" value="Unassembled WGS sequence"/>
</dbReference>
<gene>
    <name evidence="1" type="ORF">GCM10007167_03280</name>
</gene>
<keyword evidence="2" id="KW-1185">Reference proteome</keyword>
<dbReference type="Pfam" id="PF12639">
    <property type="entry name" value="Colicin-DNase"/>
    <property type="match status" value="1"/>
</dbReference>
<accession>A0A919DAB0</accession>
<evidence type="ECO:0000313" key="2">
    <source>
        <dbReference type="Proteomes" id="UP000636453"/>
    </source>
</evidence>
<evidence type="ECO:0008006" key="3">
    <source>
        <dbReference type="Google" id="ProtNLM"/>
    </source>
</evidence>
<protein>
    <recommendedName>
        <fullName evidence="3">HNH endonuclease</fullName>
    </recommendedName>
</protein>
<name>A0A919DAB0_9GAMM</name>
<evidence type="ECO:0000313" key="1">
    <source>
        <dbReference type="EMBL" id="GHE25757.1"/>
    </source>
</evidence>
<dbReference type="OrthoDB" id="9157515at2"/>